<evidence type="ECO:0000313" key="4">
    <source>
        <dbReference type="Proteomes" id="UP001174909"/>
    </source>
</evidence>
<dbReference type="Pfam" id="PF24961">
    <property type="entry name" value="NfeD_membrane"/>
    <property type="match status" value="1"/>
</dbReference>
<evidence type="ECO:0000313" key="3">
    <source>
        <dbReference type="EMBL" id="CAI7995617.1"/>
    </source>
</evidence>
<feature type="transmembrane region" description="Helical" evidence="1">
    <location>
        <begin position="32"/>
        <end position="50"/>
    </location>
</feature>
<keyword evidence="1" id="KW-0472">Membrane</keyword>
<proteinExistence type="predicted"/>
<evidence type="ECO:0000259" key="2">
    <source>
        <dbReference type="Pfam" id="PF24961"/>
    </source>
</evidence>
<accession>A0AA35QXI8</accession>
<feature type="domain" description="NfeD integral membrane" evidence="2">
    <location>
        <begin position="3"/>
        <end position="73"/>
    </location>
</feature>
<keyword evidence="4" id="KW-1185">Reference proteome</keyword>
<dbReference type="Proteomes" id="UP001174909">
    <property type="component" value="Unassembled WGS sequence"/>
</dbReference>
<sequence>MTPLQWVGAGLLVLGLVLYFVDLDLDFDIPGVDFPGIAGGICVVAGTFLLFDDVRIGAGVLVAVSLFVAARLAVRYRITRFARYRTQTERLLGETGYSMTALEPRGSVQVQRAVECGLRFGRAY</sequence>
<feature type="transmembrane region" description="Helical" evidence="1">
    <location>
        <begin position="56"/>
        <end position="74"/>
    </location>
</feature>
<comment type="caution">
    <text evidence="3">The sequence shown here is derived from an EMBL/GenBank/DDBJ whole genome shotgun (WGS) entry which is preliminary data.</text>
</comment>
<feature type="transmembrane region" description="Helical" evidence="1">
    <location>
        <begin position="6"/>
        <end position="25"/>
    </location>
</feature>
<keyword evidence="1" id="KW-0812">Transmembrane</keyword>
<evidence type="ECO:0000256" key="1">
    <source>
        <dbReference type="SAM" id="Phobius"/>
    </source>
</evidence>
<protein>
    <recommendedName>
        <fullName evidence="2">NfeD integral membrane domain-containing protein</fullName>
    </recommendedName>
</protein>
<gene>
    <name evidence="3" type="ORF">GBAR_LOCUS1721</name>
</gene>
<dbReference type="EMBL" id="CASHTH010000249">
    <property type="protein sequence ID" value="CAI7995617.1"/>
    <property type="molecule type" value="Genomic_DNA"/>
</dbReference>
<keyword evidence="1" id="KW-1133">Transmembrane helix</keyword>
<organism evidence="3 4">
    <name type="scientific">Geodia barretti</name>
    <name type="common">Barrett's horny sponge</name>
    <dbReference type="NCBI Taxonomy" id="519541"/>
    <lineage>
        <taxon>Eukaryota</taxon>
        <taxon>Metazoa</taxon>
        <taxon>Porifera</taxon>
        <taxon>Demospongiae</taxon>
        <taxon>Heteroscleromorpha</taxon>
        <taxon>Tetractinellida</taxon>
        <taxon>Astrophorina</taxon>
        <taxon>Geodiidae</taxon>
        <taxon>Geodia</taxon>
    </lineage>
</organism>
<reference evidence="3" key="1">
    <citation type="submission" date="2023-03" db="EMBL/GenBank/DDBJ databases">
        <authorList>
            <person name="Steffen K."/>
            <person name="Cardenas P."/>
        </authorList>
    </citation>
    <scope>NUCLEOTIDE SEQUENCE</scope>
</reference>
<name>A0AA35QXI8_GEOBA</name>
<dbReference type="InterPro" id="IPR056739">
    <property type="entry name" value="NfeD_membrane"/>
</dbReference>
<dbReference type="AlphaFoldDB" id="A0AA35QXI8"/>